<feature type="compositionally biased region" description="Polar residues" evidence="1">
    <location>
        <begin position="55"/>
        <end position="66"/>
    </location>
</feature>
<dbReference type="AlphaFoldDB" id="A0AAW2E790"/>
<feature type="region of interest" description="Disordered" evidence="1">
    <location>
        <begin position="34"/>
        <end position="72"/>
    </location>
</feature>
<evidence type="ECO:0000256" key="1">
    <source>
        <dbReference type="SAM" id="MobiDB-lite"/>
    </source>
</evidence>
<proteinExistence type="predicted"/>
<keyword evidence="3" id="KW-1185">Reference proteome</keyword>
<dbReference type="Proteomes" id="UP001430953">
    <property type="component" value="Unassembled WGS sequence"/>
</dbReference>
<sequence length="182" mass="21427">MVLLRGFRCGIGRKTDREERERRFRTDNARYAIRNSRASTRKRLDEHERNKKKNANSFLNKQTQMSHETREFESGNLLNSLMNRYRSGNLARGNTRLRVTRESGAVDQSREPTNRRGTCVGSSIRSIEHIEPNRPCRQKQIIIRRRKAGENSRDRLVANVNFKHAARLETQFQNDFNDRAKI</sequence>
<protein>
    <submittedName>
        <fullName evidence="2">Uncharacterized protein</fullName>
    </submittedName>
</protein>
<organism evidence="2 3">
    <name type="scientific">Cardiocondyla obscurior</name>
    <dbReference type="NCBI Taxonomy" id="286306"/>
    <lineage>
        <taxon>Eukaryota</taxon>
        <taxon>Metazoa</taxon>
        <taxon>Ecdysozoa</taxon>
        <taxon>Arthropoda</taxon>
        <taxon>Hexapoda</taxon>
        <taxon>Insecta</taxon>
        <taxon>Pterygota</taxon>
        <taxon>Neoptera</taxon>
        <taxon>Endopterygota</taxon>
        <taxon>Hymenoptera</taxon>
        <taxon>Apocrita</taxon>
        <taxon>Aculeata</taxon>
        <taxon>Formicoidea</taxon>
        <taxon>Formicidae</taxon>
        <taxon>Myrmicinae</taxon>
        <taxon>Cardiocondyla</taxon>
    </lineage>
</organism>
<evidence type="ECO:0000313" key="2">
    <source>
        <dbReference type="EMBL" id="KAL0098840.1"/>
    </source>
</evidence>
<accession>A0AAW2E790</accession>
<gene>
    <name evidence="2" type="ORF">PUN28_020785</name>
</gene>
<name>A0AAW2E790_9HYME</name>
<dbReference type="EMBL" id="JADYXP020000033">
    <property type="protein sequence ID" value="KAL0098840.1"/>
    <property type="molecule type" value="Genomic_DNA"/>
</dbReference>
<evidence type="ECO:0000313" key="3">
    <source>
        <dbReference type="Proteomes" id="UP001430953"/>
    </source>
</evidence>
<reference evidence="2 3" key="1">
    <citation type="submission" date="2023-03" db="EMBL/GenBank/DDBJ databases">
        <title>High recombination rates correlate with genetic variation in Cardiocondyla obscurior ants.</title>
        <authorList>
            <person name="Errbii M."/>
        </authorList>
    </citation>
    <scope>NUCLEOTIDE SEQUENCE [LARGE SCALE GENOMIC DNA]</scope>
    <source>
        <strain evidence="2">Alpha-2009</strain>
        <tissue evidence="2">Whole body</tissue>
    </source>
</reference>
<comment type="caution">
    <text evidence="2">The sequence shown here is derived from an EMBL/GenBank/DDBJ whole genome shotgun (WGS) entry which is preliminary data.</text>
</comment>